<name>A0AAI8MZ21_9BACI</name>
<dbReference type="KEGG" id="bsia:CWD84_03500"/>
<keyword evidence="2" id="KW-1185">Reference proteome</keyword>
<evidence type="ECO:0000313" key="2">
    <source>
        <dbReference type="Proteomes" id="UP000234366"/>
    </source>
</evidence>
<organism evidence="1 2">
    <name type="scientific">Bacillus siamensis</name>
    <dbReference type="NCBI Taxonomy" id="659243"/>
    <lineage>
        <taxon>Bacteria</taxon>
        <taxon>Bacillati</taxon>
        <taxon>Bacillota</taxon>
        <taxon>Bacilli</taxon>
        <taxon>Bacillales</taxon>
        <taxon>Bacillaceae</taxon>
        <taxon>Bacillus</taxon>
        <taxon>Bacillus amyloliquefaciens group</taxon>
    </lineage>
</organism>
<gene>
    <name evidence="1" type="ORF">CWD84_03500</name>
</gene>
<accession>A0AAI8MZ21</accession>
<reference evidence="1 2" key="1">
    <citation type="submission" date="2017-11" db="EMBL/GenBank/DDBJ databases">
        <title>Genome sequence and genome mining of multiple bioactive secondary metabolites from a deep sea-derived Bacillus siamensis SCSIO 05746.</title>
        <authorList>
            <person name="Pan H.-Q."/>
            <person name="Ju J.-H."/>
        </authorList>
    </citation>
    <scope>NUCLEOTIDE SEQUENCE [LARGE SCALE GENOMIC DNA]</scope>
    <source>
        <strain evidence="1 2">SCSIO 05746</strain>
    </source>
</reference>
<dbReference type="EMBL" id="CP025001">
    <property type="protein sequence ID" value="AUJ75958.1"/>
    <property type="molecule type" value="Genomic_DNA"/>
</dbReference>
<evidence type="ECO:0000313" key="1">
    <source>
        <dbReference type="EMBL" id="AUJ75958.1"/>
    </source>
</evidence>
<sequence>MGALFLHLKPDEYLKKLYKTKKLVEKTSFSLQADRPYRTVFFCFRIGRLRLQEAGTGVKIMHKKQRKTKHKSQRQVIRRYACFHLSFMSSFPCLQCPTPSETCRFFFH</sequence>
<protein>
    <submittedName>
        <fullName evidence="1">Uncharacterized protein</fullName>
    </submittedName>
</protein>
<proteinExistence type="predicted"/>
<dbReference type="AlphaFoldDB" id="A0AAI8MZ21"/>
<dbReference type="Proteomes" id="UP000234366">
    <property type="component" value="Chromosome"/>
</dbReference>